<dbReference type="EMBL" id="FXAF01000006">
    <property type="protein sequence ID" value="SMF51082.1"/>
    <property type="molecule type" value="Genomic_DNA"/>
</dbReference>
<dbReference type="RefSeq" id="WP_143531640.1">
    <property type="nucleotide sequence ID" value="NZ_FXAF01000006.1"/>
</dbReference>
<dbReference type="OrthoDB" id="7865318at2"/>
<evidence type="ECO:0000313" key="2">
    <source>
        <dbReference type="Proteomes" id="UP000192903"/>
    </source>
</evidence>
<gene>
    <name evidence="1" type="ORF">SAMN02982989_2933</name>
</gene>
<sequence>MLDLSLSLKGPPALNRSNDKGLLSLFANGESGFLIYPLGDLSRLFQDSAATAAVAADNDPVGYAGDSSGNACNAVQTTASSRPLWRANNGKPYLQPDASDDRLLTTFIPTAALTLAFAGRLSGTNQIALGGGSSASNNRAVLGTSGAGNVARAELAPERSGHAPPLS</sequence>
<evidence type="ECO:0000313" key="1">
    <source>
        <dbReference type="EMBL" id="SMF51082.1"/>
    </source>
</evidence>
<name>A0A1X7FFE1_9HYPH</name>
<dbReference type="STRING" id="464029.SAMN02982989_2933"/>
<proteinExistence type="predicted"/>
<dbReference type="AlphaFoldDB" id="A0A1X7FFE1"/>
<organism evidence="1 2">
    <name type="scientific">Xaviernesmea oryzae</name>
    <dbReference type="NCBI Taxonomy" id="464029"/>
    <lineage>
        <taxon>Bacteria</taxon>
        <taxon>Pseudomonadati</taxon>
        <taxon>Pseudomonadota</taxon>
        <taxon>Alphaproteobacteria</taxon>
        <taxon>Hyphomicrobiales</taxon>
        <taxon>Rhizobiaceae</taxon>
        <taxon>Rhizobium/Agrobacterium group</taxon>
        <taxon>Xaviernesmea</taxon>
    </lineage>
</organism>
<dbReference type="Proteomes" id="UP000192903">
    <property type="component" value="Unassembled WGS sequence"/>
</dbReference>
<reference evidence="2" key="1">
    <citation type="submission" date="2017-04" db="EMBL/GenBank/DDBJ databases">
        <authorList>
            <person name="Varghese N."/>
            <person name="Submissions S."/>
        </authorList>
    </citation>
    <scope>NUCLEOTIDE SEQUENCE [LARGE SCALE GENOMIC DNA]</scope>
    <source>
        <strain evidence="2">B4P</strain>
    </source>
</reference>
<protein>
    <submittedName>
        <fullName evidence="1">Uncharacterized protein</fullName>
    </submittedName>
</protein>
<keyword evidence="2" id="KW-1185">Reference proteome</keyword>
<accession>A0A1X7FFE1</accession>